<dbReference type="InterPro" id="IPR046427">
    <property type="entry name" value="Legumain_prodom_sf"/>
</dbReference>
<dbReference type="GO" id="GO:0051603">
    <property type="term" value="P:proteolysis involved in protein catabolic process"/>
    <property type="evidence" value="ECO:0007669"/>
    <property type="project" value="TreeGrafter"/>
</dbReference>
<dbReference type="GO" id="GO:0006624">
    <property type="term" value="P:vacuolar protein processing"/>
    <property type="evidence" value="ECO:0007669"/>
    <property type="project" value="TreeGrafter"/>
</dbReference>
<protein>
    <recommendedName>
        <fullName evidence="3">Legumain prodomain domain-containing protein</fullName>
    </recommendedName>
</protein>
<dbReference type="Pfam" id="PF01650">
    <property type="entry name" value="Peptidase_C13"/>
    <property type="match status" value="1"/>
</dbReference>
<evidence type="ECO:0000313" key="4">
    <source>
        <dbReference type="EMBL" id="KAK2161724.1"/>
    </source>
</evidence>
<dbReference type="Pfam" id="PF13385">
    <property type="entry name" value="Laminin_G_3"/>
    <property type="match status" value="1"/>
</dbReference>
<dbReference type="CDD" id="cd21115">
    <property type="entry name" value="legumain_C"/>
    <property type="match status" value="1"/>
</dbReference>
<dbReference type="InterPro" id="IPR013320">
    <property type="entry name" value="ConA-like_dom_sf"/>
</dbReference>
<comment type="similarity">
    <text evidence="1">Belongs to the peptidase C13 family.</text>
</comment>
<evidence type="ECO:0000313" key="5">
    <source>
        <dbReference type="Proteomes" id="UP001209878"/>
    </source>
</evidence>
<feature type="region of interest" description="Disordered" evidence="2">
    <location>
        <begin position="429"/>
        <end position="451"/>
    </location>
</feature>
<keyword evidence="5" id="KW-1185">Reference proteome</keyword>
<dbReference type="PANTHER" id="PTHR12000:SF42">
    <property type="entry name" value="LEGUMAIN"/>
    <property type="match status" value="1"/>
</dbReference>
<evidence type="ECO:0000259" key="3">
    <source>
        <dbReference type="Pfam" id="PF20985"/>
    </source>
</evidence>
<dbReference type="PRINTS" id="PR00776">
    <property type="entry name" value="HEMOGLOBNASE"/>
</dbReference>
<proteinExistence type="inferred from homology"/>
<dbReference type="PANTHER" id="PTHR12000">
    <property type="entry name" value="HEMOGLOBINASE FAMILY MEMBER"/>
    <property type="match status" value="1"/>
</dbReference>
<dbReference type="Gene3D" id="3.40.50.1460">
    <property type="match status" value="2"/>
</dbReference>
<organism evidence="4 5">
    <name type="scientific">Ridgeia piscesae</name>
    <name type="common">Tubeworm</name>
    <dbReference type="NCBI Taxonomy" id="27915"/>
    <lineage>
        <taxon>Eukaryota</taxon>
        <taxon>Metazoa</taxon>
        <taxon>Spiralia</taxon>
        <taxon>Lophotrochozoa</taxon>
        <taxon>Annelida</taxon>
        <taxon>Polychaeta</taxon>
        <taxon>Sedentaria</taxon>
        <taxon>Canalipalpata</taxon>
        <taxon>Sabellida</taxon>
        <taxon>Siboglinidae</taxon>
        <taxon>Ridgeia</taxon>
    </lineage>
</organism>
<dbReference type="InterPro" id="IPR048501">
    <property type="entry name" value="Legum_prodom"/>
</dbReference>
<gene>
    <name evidence="4" type="ORF">NP493_1562g00040</name>
</gene>
<dbReference type="Gene3D" id="2.60.120.200">
    <property type="match status" value="1"/>
</dbReference>
<dbReference type="Proteomes" id="UP001209878">
    <property type="component" value="Unassembled WGS sequence"/>
</dbReference>
<dbReference type="SUPFAM" id="SSF49899">
    <property type="entry name" value="Concanavalin A-like lectins/glucanases"/>
    <property type="match status" value="1"/>
</dbReference>
<dbReference type="Gene3D" id="1.10.132.130">
    <property type="match status" value="1"/>
</dbReference>
<feature type="domain" description="Legumain prodomain" evidence="3">
    <location>
        <begin position="480"/>
        <end position="573"/>
    </location>
</feature>
<sequence>MNSITCITFDKPLLKWNGDFKASQGIWTKNFGVDIQKNCGLSGDCGRFRVPSKIEMPYFKNNDFFDLSVSVWFKRRGGPGCWPVLVSNGDCLTSTIQINSDDDTHLTVTVRDSSGQTFQNTFNTPSQSSEWRHVVVTAHVDKVSGWGWAKVYVDGKKAGVGPLNGRMPPVWFPMFIGANGCGPCNHFYNGLMDSISFARYALTAGEVRKLYESRGLCIDACHAYRIMRNRGIPEERIVLMMYDDIAYNAQNPDKGQIFNRPNGPNVYEVVIDYKGDDVTAGNFLNILSGNQLAMNGIGTGKVIRSGPDDNVFVYYTNHGGPGILAFPTGPFLFATSLRDVIVQMHADHKYNQSSYAEGWSSHHQAWLGDEYSIYWMEDADVKDIDKETVYDQFLVVKDKTQMSDVHEYGDSSVSSSPVADFLTGSRLVGSSQRHARRQPTRPVVARERKDSEAVPAEDVGLDILRRKLIESPRSRGLTEQIEKIEESRKAVRGLFASITRRTGTMRAQATEILRVKHEITDFDCYESALKLLTEKCFDASKDQYALLQLQVLVNLCEEGVPKDTLLESIAAVCHPAMDRSKLPAANV</sequence>
<name>A0AAD9NC25_RIDPI</name>
<accession>A0AAD9NC25</accession>
<comment type="caution">
    <text evidence="4">The sequence shown here is derived from an EMBL/GenBank/DDBJ whole genome shotgun (WGS) entry which is preliminary data.</text>
</comment>
<evidence type="ECO:0000256" key="2">
    <source>
        <dbReference type="SAM" id="MobiDB-lite"/>
    </source>
</evidence>
<evidence type="ECO:0000256" key="1">
    <source>
        <dbReference type="ARBA" id="ARBA00009941"/>
    </source>
</evidence>
<reference evidence="4" key="1">
    <citation type="journal article" date="2023" name="Mol. Biol. Evol.">
        <title>Third-Generation Sequencing Reveals the Adaptive Role of the Epigenome in Three Deep-Sea Polychaetes.</title>
        <authorList>
            <person name="Perez M."/>
            <person name="Aroh O."/>
            <person name="Sun Y."/>
            <person name="Lan Y."/>
            <person name="Juniper S.K."/>
            <person name="Young C.R."/>
            <person name="Angers B."/>
            <person name="Qian P.Y."/>
        </authorList>
    </citation>
    <scope>NUCLEOTIDE SEQUENCE</scope>
    <source>
        <strain evidence="4">R07B-5</strain>
    </source>
</reference>
<dbReference type="GO" id="GO:0005773">
    <property type="term" value="C:vacuole"/>
    <property type="evidence" value="ECO:0007669"/>
    <property type="project" value="GOC"/>
</dbReference>
<dbReference type="GO" id="GO:0004197">
    <property type="term" value="F:cysteine-type endopeptidase activity"/>
    <property type="evidence" value="ECO:0007669"/>
    <property type="project" value="TreeGrafter"/>
</dbReference>
<dbReference type="AlphaFoldDB" id="A0AAD9NC25"/>
<dbReference type="InterPro" id="IPR001096">
    <property type="entry name" value="Peptidase_C13"/>
</dbReference>
<dbReference type="EMBL" id="JAODUO010001563">
    <property type="protein sequence ID" value="KAK2161724.1"/>
    <property type="molecule type" value="Genomic_DNA"/>
</dbReference>
<dbReference type="Pfam" id="PF20985">
    <property type="entry name" value="Legum_prodom"/>
    <property type="match status" value="1"/>
</dbReference>